<proteinExistence type="predicted"/>
<reference evidence="1 2" key="1">
    <citation type="submission" date="2018-08" db="EMBL/GenBank/DDBJ databases">
        <title>A genome reference for cultivated species of the human gut microbiota.</title>
        <authorList>
            <person name="Zou Y."/>
            <person name="Xue W."/>
            <person name="Luo G."/>
        </authorList>
    </citation>
    <scope>NUCLEOTIDE SEQUENCE [LARGE SCALE GENOMIC DNA]</scope>
    <source>
        <strain evidence="1 2">AM35-14</strain>
    </source>
</reference>
<dbReference type="Proteomes" id="UP000283975">
    <property type="component" value="Unassembled WGS sequence"/>
</dbReference>
<evidence type="ECO:0000313" key="1">
    <source>
        <dbReference type="EMBL" id="RHC54971.1"/>
    </source>
</evidence>
<dbReference type="AlphaFoldDB" id="A0A414ATS5"/>
<dbReference type="EMBL" id="QSHZ01000017">
    <property type="protein sequence ID" value="RHC54971.1"/>
    <property type="molecule type" value="Genomic_DNA"/>
</dbReference>
<organism evidence="1 2">
    <name type="scientific">Enterocloster bolteae</name>
    <dbReference type="NCBI Taxonomy" id="208479"/>
    <lineage>
        <taxon>Bacteria</taxon>
        <taxon>Bacillati</taxon>
        <taxon>Bacillota</taxon>
        <taxon>Clostridia</taxon>
        <taxon>Lachnospirales</taxon>
        <taxon>Lachnospiraceae</taxon>
        <taxon>Enterocloster</taxon>
    </lineage>
</organism>
<evidence type="ECO:0000313" key="2">
    <source>
        <dbReference type="Proteomes" id="UP000283975"/>
    </source>
</evidence>
<sequence length="192" mass="22249">MAIIILGKIKAIKKAIECECYLPALALALTLPDICGQIEYPELIYTSGQRKGQRKGREQYIKWYDSHVKPLYYITDKDAPTNQFDGYTCYALRCSLLHAGNFDLKSQNQKIPIDLFKLHVDKMKGQFNIHDSYHEENGKRIVDLDVYGICFLISYAANDFYNQNKDKATFEQFDSVVVDESWTDDTYDLLFE</sequence>
<name>A0A414ATS5_9FIRM</name>
<gene>
    <name evidence="1" type="ORF">DW839_16360</name>
</gene>
<protein>
    <submittedName>
        <fullName evidence="1">Uncharacterized protein</fullName>
    </submittedName>
</protein>
<comment type="caution">
    <text evidence="1">The sequence shown here is derived from an EMBL/GenBank/DDBJ whole genome shotgun (WGS) entry which is preliminary data.</text>
</comment>
<accession>A0A414ATS5</accession>